<name>A0A4U3MRL0_9ACTN</name>
<dbReference type="GO" id="GO:0003700">
    <property type="term" value="F:DNA-binding transcription factor activity"/>
    <property type="evidence" value="ECO:0007669"/>
    <property type="project" value="TreeGrafter"/>
</dbReference>
<proteinExistence type="predicted"/>
<dbReference type="SUPFAM" id="SSF46689">
    <property type="entry name" value="Homeodomain-like"/>
    <property type="match status" value="1"/>
</dbReference>
<reference evidence="6 7" key="1">
    <citation type="submission" date="2019-04" db="EMBL/GenBank/DDBJ databases">
        <title>Herbidospora sp. NEAU-GS14.nov., a novel actinomycete isolated from soil.</title>
        <authorList>
            <person name="Han L."/>
        </authorList>
    </citation>
    <scope>NUCLEOTIDE SEQUENCE [LARGE SCALE GENOMIC DNA]</scope>
    <source>
        <strain evidence="6 7">NEAU-GS14</strain>
    </source>
</reference>
<evidence type="ECO:0000256" key="4">
    <source>
        <dbReference type="PROSITE-ProRule" id="PRU00335"/>
    </source>
</evidence>
<feature type="DNA-binding region" description="H-T-H motif" evidence="4">
    <location>
        <begin position="28"/>
        <end position="47"/>
    </location>
</feature>
<gene>
    <name evidence="6" type="ORF">FDA94_01380</name>
</gene>
<evidence type="ECO:0000313" key="6">
    <source>
        <dbReference type="EMBL" id="TKK91464.1"/>
    </source>
</evidence>
<evidence type="ECO:0000256" key="3">
    <source>
        <dbReference type="ARBA" id="ARBA00023163"/>
    </source>
</evidence>
<dbReference type="InterPro" id="IPR025996">
    <property type="entry name" value="MT1864/Rv1816-like_C"/>
</dbReference>
<dbReference type="Proteomes" id="UP000308705">
    <property type="component" value="Unassembled WGS sequence"/>
</dbReference>
<dbReference type="PANTHER" id="PTHR30055">
    <property type="entry name" value="HTH-TYPE TRANSCRIPTIONAL REGULATOR RUTR"/>
    <property type="match status" value="1"/>
</dbReference>
<dbReference type="AlphaFoldDB" id="A0A4U3MRL0"/>
<dbReference type="PANTHER" id="PTHR30055:SF239">
    <property type="entry name" value="TRANSCRIPTIONAL REGULATORY PROTEIN"/>
    <property type="match status" value="1"/>
</dbReference>
<dbReference type="InterPro" id="IPR050109">
    <property type="entry name" value="HTH-type_TetR-like_transc_reg"/>
</dbReference>
<dbReference type="InterPro" id="IPR036271">
    <property type="entry name" value="Tet_transcr_reg_TetR-rel_C_sf"/>
</dbReference>
<dbReference type="PROSITE" id="PS50977">
    <property type="entry name" value="HTH_TETR_2"/>
    <property type="match status" value="1"/>
</dbReference>
<dbReference type="SUPFAM" id="SSF48498">
    <property type="entry name" value="Tetracyclin repressor-like, C-terminal domain"/>
    <property type="match status" value="1"/>
</dbReference>
<keyword evidence="3" id="KW-0804">Transcription</keyword>
<comment type="caution">
    <text evidence="6">The sequence shown here is derived from an EMBL/GenBank/DDBJ whole genome shotgun (WGS) entry which is preliminary data.</text>
</comment>
<dbReference type="RefSeq" id="WP_137245152.1">
    <property type="nucleotide sequence ID" value="NZ_SZQA01000001.1"/>
</dbReference>
<keyword evidence="2 4" id="KW-0238">DNA-binding</keyword>
<organism evidence="6 7">
    <name type="scientific">Herbidospora galbida</name>
    <dbReference type="NCBI Taxonomy" id="2575442"/>
    <lineage>
        <taxon>Bacteria</taxon>
        <taxon>Bacillati</taxon>
        <taxon>Actinomycetota</taxon>
        <taxon>Actinomycetes</taxon>
        <taxon>Streptosporangiales</taxon>
        <taxon>Streptosporangiaceae</taxon>
        <taxon>Herbidospora</taxon>
    </lineage>
</organism>
<keyword evidence="1" id="KW-0805">Transcription regulation</keyword>
<dbReference type="PRINTS" id="PR00455">
    <property type="entry name" value="HTHTETR"/>
</dbReference>
<dbReference type="Pfam" id="PF00440">
    <property type="entry name" value="TetR_N"/>
    <property type="match status" value="1"/>
</dbReference>
<dbReference type="GO" id="GO:0000976">
    <property type="term" value="F:transcription cis-regulatory region binding"/>
    <property type="evidence" value="ECO:0007669"/>
    <property type="project" value="TreeGrafter"/>
</dbReference>
<evidence type="ECO:0000256" key="1">
    <source>
        <dbReference type="ARBA" id="ARBA00023015"/>
    </source>
</evidence>
<dbReference type="OrthoDB" id="71867at2"/>
<sequence>MKATPLTVASIVEAAADVADATGFDSVTLSAVARRLGVRSPSLYSHVKDRDALLEGVTVLALTELASRVSVAVAGRAERSALEALADAHRDYARESPGRWDALQRPVGEEAARSAGARDIVALTAAVLRGYPLPESEHVHAVRFIGSTINGYLRIERNGGFAHSRPSADVSWHRIIDALDAALRAWPAPPEGERP</sequence>
<evidence type="ECO:0000313" key="7">
    <source>
        <dbReference type="Proteomes" id="UP000308705"/>
    </source>
</evidence>
<feature type="domain" description="HTH tetR-type" evidence="5">
    <location>
        <begin position="5"/>
        <end position="65"/>
    </location>
</feature>
<dbReference type="EMBL" id="SZQA01000001">
    <property type="protein sequence ID" value="TKK91464.1"/>
    <property type="molecule type" value="Genomic_DNA"/>
</dbReference>
<dbReference type="InterPro" id="IPR001647">
    <property type="entry name" value="HTH_TetR"/>
</dbReference>
<accession>A0A4U3MRL0</accession>
<dbReference type="Gene3D" id="1.10.10.60">
    <property type="entry name" value="Homeodomain-like"/>
    <property type="match status" value="1"/>
</dbReference>
<dbReference type="InterPro" id="IPR009057">
    <property type="entry name" value="Homeodomain-like_sf"/>
</dbReference>
<evidence type="ECO:0000256" key="2">
    <source>
        <dbReference type="ARBA" id="ARBA00023125"/>
    </source>
</evidence>
<protein>
    <submittedName>
        <fullName evidence="6">TetR family transcriptional regulator</fullName>
    </submittedName>
</protein>
<evidence type="ECO:0000259" key="5">
    <source>
        <dbReference type="PROSITE" id="PS50977"/>
    </source>
</evidence>
<keyword evidence="7" id="KW-1185">Reference proteome</keyword>
<dbReference type="Gene3D" id="1.10.357.10">
    <property type="entry name" value="Tetracycline Repressor, domain 2"/>
    <property type="match status" value="1"/>
</dbReference>
<dbReference type="Pfam" id="PF13305">
    <property type="entry name" value="TetR_C_33"/>
    <property type="match status" value="1"/>
</dbReference>